<dbReference type="RefSeq" id="YP_009610205.1">
    <property type="nucleotide sequence ID" value="NC_042001.1"/>
</dbReference>
<dbReference type="Proteomes" id="UP000225204">
    <property type="component" value="Segment"/>
</dbReference>
<reference evidence="2" key="1">
    <citation type="submission" date="2017-06" db="EMBL/GenBank/DDBJ databases">
        <authorList>
            <person name="Kim H.J."/>
            <person name="Triplett B.A."/>
        </authorList>
    </citation>
    <scope>NUCLEOTIDE SEQUENCE [LARGE SCALE GENOMIC DNA]</scope>
</reference>
<proteinExistence type="predicted"/>
<sequence length="57" mass="6480">MAFSLGQLMVMKQHLEGQEAREKAHALADIQAKYTQLHNDLNRRIVEAANSQTKESE</sequence>
<gene>
    <name evidence="1" type="primary">83</name>
    <name evidence="1" type="ORF">SEA_MOLIVIA_83</name>
</gene>
<organism evidence="1 2">
    <name type="scientific">Arthrobacter phage Molivia</name>
    <dbReference type="NCBI Taxonomy" id="2015839"/>
    <lineage>
        <taxon>Viruses</taxon>
        <taxon>Duplodnaviria</taxon>
        <taxon>Heunggongvirae</taxon>
        <taxon>Uroviricota</taxon>
        <taxon>Caudoviricetes</taxon>
        <taxon>Amigovirus</taxon>
        <taxon>Amigovirus molivia</taxon>
    </lineage>
</organism>
<evidence type="ECO:0000313" key="1">
    <source>
        <dbReference type="EMBL" id="ASX99304.1"/>
    </source>
</evidence>
<keyword evidence="2" id="KW-1185">Reference proteome</keyword>
<accession>A0A286S2E5</accession>
<dbReference type="GeneID" id="40086295"/>
<name>A0A286S2E5_9CAUD</name>
<dbReference type="KEGG" id="vg:40086295"/>
<evidence type="ECO:0000313" key="2">
    <source>
        <dbReference type="Proteomes" id="UP000225204"/>
    </source>
</evidence>
<dbReference type="EMBL" id="MF185731">
    <property type="protein sequence ID" value="ASX99304.1"/>
    <property type="molecule type" value="Genomic_DNA"/>
</dbReference>
<protein>
    <submittedName>
        <fullName evidence="1">Uncharacterized protein</fullName>
    </submittedName>
</protein>